<feature type="domain" description="F-box" evidence="1">
    <location>
        <begin position="2"/>
        <end position="42"/>
    </location>
</feature>
<sequence length="615" mass="70749">MERLPSELRYTVFSNACNPKECRLVCKRWYAMITDDLIHHSVRIMDDTIDIAPYEKCQDLAHHVRDVYYLPSSMEKVFALPGLFPNVRHLHLSLYGTDVILSEIEYRHQIESLASIPYWTPSIVSITENNYSTPLFTSLWLETAGAAGATLANLTELHIKMLDYDEFSKHTLHMQTYIVRKHQFVHSLRLAIALRHLTLEEMHVFWQDLDAIHENVPGLRSLSLINTTLRLNENAVYPYYNVRQQMEYVSNLPSKQASGLRHLHIDLHSGTGLNGPQPHELVKFWIQQVASKYMDLVSFTLKCNISMRSTDYKDEHALSMLPMMASCQRLSAFKIILYPITKELINAMDENKIKLHTLGFATTNNADLKKQLAVLSESNQSSQIQRLSIQSNYAGGHYEYTQKRALREEFQPFDTSLFQSLSAFSQLTTLEFNCTFGRSCELAHLLQILTYCRSLRSLALRHVSVSKVFAQHSVTTKLFPRLEYLTITKLNIKRDCQTLVETNTILRSVLEGLQGSLRMIYLEFGSITLGQNKVDHPLADYIYLDLSKSRQLRELSVTYALGSNIITTERGDQRETHEFERNNLHFTKISSPTSHYQTKVILPQQAIKINALLVL</sequence>
<dbReference type="Proteomes" id="UP001304243">
    <property type="component" value="Unassembled WGS sequence"/>
</dbReference>
<proteinExistence type="predicted"/>
<comment type="caution">
    <text evidence="2">The sequence shown here is derived from an EMBL/GenBank/DDBJ whole genome shotgun (WGS) entry which is preliminary data.</text>
</comment>
<dbReference type="InterPro" id="IPR032675">
    <property type="entry name" value="LRR_dom_sf"/>
</dbReference>
<gene>
    <name evidence="2" type="ORF">ATC70_013136</name>
</gene>
<dbReference type="GeneID" id="89956822"/>
<reference evidence="2 3" key="1">
    <citation type="submission" date="2022-11" db="EMBL/GenBank/DDBJ databases">
        <title>Mucor velutinosus strain NIH1002 WGS.</title>
        <authorList>
            <person name="Subramanian P."/>
            <person name="Mullikin J.C."/>
            <person name="Segre J.A."/>
            <person name="Zelazny A.M."/>
        </authorList>
    </citation>
    <scope>NUCLEOTIDE SEQUENCE [LARGE SCALE GENOMIC DNA]</scope>
    <source>
        <strain evidence="2 3">NIH1002</strain>
    </source>
</reference>
<evidence type="ECO:0000259" key="1">
    <source>
        <dbReference type="Pfam" id="PF12937"/>
    </source>
</evidence>
<protein>
    <recommendedName>
        <fullName evidence="1">F-box domain-containing protein</fullName>
    </recommendedName>
</protein>
<dbReference type="InterPro" id="IPR001810">
    <property type="entry name" value="F-box_dom"/>
</dbReference>
<dbReference type="InterPro" id="IPR036047">
    <property type="entry name" value="F-box-like_dom_sf"/>
</dbReference>
<name>A0AAN7DPR7_9FUNG</name>
<dbReference type="Gene3D" id="3.80.10.10">
    <property type="entry name" value="Ribonuclease Inhibitor"/>
    <property type="match status" value="1"/>
</dbReference>
<organism evidence="2 3">
    <name type="scientific">Mucor velutinosus</name>
    <dbReference type="NCBI Taxonomy" id="708070"/>
    <lineage>
        <taxon>Eukaryota</taxon>
        <taxon>Fungi</taxon>
        <taxon>Fungi incertae sedis</taxon>
        <taxon>Mucoromycota</taxon>
        <taxon>Mucoromycotina</taxon>
        <taxon>Mucoromycetes</taxon>
        <taxon>Mucorales</taxon>
        <taxon>Mucorineae</taxon>
        <taxon>Mucoraceae</taxon>
        <taxon>Mucor</taxon>
    </lineage>
</organism>
<dbReference type="SUPFAM" id="SSF81383">
    <property type="entry name" value="F-box domain"/>
    <property type="match status" value="1"/>
</dbReference>
<dbReference type="RefSeq" id="XP_064687857.1">
    <property type="nucleotide sequence ID" value="XM_064832302.1"/>
</dbReference>
<dbReference type="SUPFAM" id="SSF52047">
    <property type="entry name" value="RNI-like"/>
    <property type="match status" value="1"/>
</dbReference>
<accession>A0AAN7DPR7</accession>
<keyword evidence="3" id="KW-1185">Reference proteome</keyword>
<evidence type="ECO:0000313" key="2">
    <source>
        <dbReference type="EMBL" id="KAK4521191.1"/>
    </source>
</evidence>
<evidence type="ECO:0000313" key="3">
    <source>
        <dbReference type="Proteomes" id="UP001304243"/>
    </source>
</evidence>
<dbReference type="Pfam" id="PF12937">
    <property type="entry name" value="F-box-like"/>
    <property type="match status" value="1"/>
</dbReference>
<dbReference type="AlphaFoldDB" id="A0AAN7DPR7"/>
<dbReference type="EMBL" id="JASEJX010000006">
    <property type="protein sequence ID" value="KAK4521191.1"/>
    <property type="molecule type" value="Genomic_DNA"/>
</dbReference>